<comment type="caution">
    <text evidence="2">The sequence shown here is derived from an EMBL/GenBank/DDBJ whole genome shotgun (WGS) entry which is preliminary data.</text>
</comment>
<evidence type="ECO:0000313" key="2">
    <source>
        <dbReference type="EMBL" id="KAG6375820.1"/>
    </source>
</evidence>
<reference evidence="2" key="1">
    <citation type="submission" date="2021-03" db="EMBL/GenBank/DDBJ databases">
        <title>Evolutionary innovations through gain and loss of genes in the ectomycorrhizal Boletales.</title>
        <authorList>
            <person name="Wu G."/>
            <person name="Miyauchi S."/>
            <person name="Morin E."/>
            <person name="Yang Z.-L."/>
            <person name="Xu J."/>
            <person name="Martin F.M."/>
        </authorList>
    </citation>
    <scope>NUCLEOTIDE SEQUENCE</scope>
    <source>
        <strain evidence="2">BR01</strain>
    </source>
</reference>
<evidence type="ECO:0000256" key="1">
    <source>
        <dbReference type="SAM" id="MobiDB-lite"/>
    </source>
</evidence>
<evidence type="ECO:0000313" key="3">
    <source>
        <dbReference type="Proteomes" id="UP000683000"/>
    </source>
</evidence>
<dbReference type="EMBL" id="JAGFBS010000013">
    <property type="protein sequence ID" value="KAG6375820.1"/>
    <property type="molecule type" value="Genomic_DNA"/>
</dbReference>
<gene>
    <name evidence="2" type="ORF">JVT61DRAFT_2677</name>
</gene>
<dbReference type="OrthoDB" id="2574879at2759"/>
<protein>
    <submittedName>
        <fullName evidence="2">Uncharacterized protein</fullName>
    </submittedName>
</protein>
<proteinExistence type="predicted"/>
<keyword evidence="3" id="KW-1185">Reference proteome</keyword>
<name>A0A8I2YP71_9AGAM</name>
<dbReference type="Proteomes" id="UP000683000">
    <property type="component" value="Unassembled WGS sequence"/>
</dbReference>
<accession>A0A8I2YP71</accession>
<feature type="region of interest" description="Disordered" evidence="1">
    <location>
        <begin position="1"/>
        <end position="21"/>
    </location>
</feature>
<sequence length="205" mass="22684">MDVDIESGPNNHNAKTPRALSKGQERKVIDFLEYSFQDVESSFTKRSEPSLSKLPTLTAYLDAMHHLLAFTLQIPPIDPSTSLRTAFLLRLTSDVMNSVPGYPPNMDGLPQLLDFLDDLDEAWLAVLNSQVWDPSLGTGVNLVIPVDMMELDRPIRSTPVSQTERTRLHSLLVTGTAGLEEWLSTLSTPRRLSARVGESGIHAGF</sequence>
<organism evidence="2 3">
    <name type="scientific">Boletus reticuloceps</name>
    <dbReference type="NCBI Taxonomy" id="495285"/>
    <lineage>
        <taxon>Eukaryota</taxon>
        <taxon>Fungi</taxon>
        <taxon>Dikarya</taxon>
        <taxon>Basidiomycota</taxon>
        <taxon>Agaricomycotina</taxon>
        <taxon>Agaricomycetes</taxon>
        <taxon>Agaricomycetidae</taxon>
        <taxon>Boletales</taxon>
        <taxon>Boletineae</taxon>
        <taxon>Boletaceae</taxon>
        <taxon>Boletoideae</taxon>
        <taxon>Boletus</taxon>
    </lineage>
</organism>
<dbReference type="AlphaFoldDB" id="A0A8I2YP71"/>